<dbReference type="Proteomes" id="UP000187203">
    <property type="component" value="Unassembled WGS sequence"/>
</dbReference>
<sequence>MTSMEKPQPSTATSIPTLNDTNPQPQPSYKNKLLAFSSHSYFSSWLNNENILETEETPLNETMECEGKLAISLSPEVRARIRIPWCNSLIIKLLGGHLRLPILHT</sequence>
<dbReference type="EMBL" id="AWUE01020262">
    <property type="protein sequence ID" value="OMO69194.1"/>
    <property type="molecule type" value="Genomic_DNA"/>
</dbReference>
<keyword evidence="3" id="KW-1185">Reference proteome</keyword>
<evidence type="ECO:0000313" key="3">
    <source>
        <dbReference type="Proteomes" id="UP000187203"/>
    </source>
</evidence>
<reference evidence="3" key="1">
    <citation type="submission" date="2013-09" db="EMBL/GenBank/DDBJ databases">
        <title>Corchorus olitorius genome sequencing.</title>
        <authorList>
            <person name="Alam M."/>
            <person name="Haque M.S."/>
            <person name="Islam M.S."/>
            <person name="Emdad E.M."/>
            <person name="Islam M.M."/>
            <person name="Ahmed B."/>
            <person name="Halim A."/>
            <person name="Hossen Q.M.M."/>
            <person name="Hossain M.Z."/>
            <person name="Ahmed R."/>
            <person name="Khan M.M."/>
            <person name="Islam R."/>
            <person name="Rashid M.M."/>
            <person name="Khan S.A."/>
            <person name="Rahman M.S."/>
            <person name="Alam M."/>
            <person name="Yahiya A.S."/>
            <person name="Khan M.S."/>
            <person name="Azam M.S."/>
            <person name="Haque T."/>
            <person name="Lashkar M.Z.H."/>
            <person name="Akhand A.I."/>
            <person name="Morshed G."/>
            <person name="Roy S."/>
            <person name="Uddin K.S."/>
            <person name="Rabeya T."/>
            <person name="Hossain A.S."/>
            <person name="Chowdhury A."/>
            <person name="Snigdha A.R."/>
            <person name="Mortoza M.S."/>
            <person name="Matin S.A."/>
            <person name="Hoque S.M.E."/>
            <person name="Islam M.K."/>
            <person name="Roy D.K."/>
            <person name="Haider R."/>
            <person name="Moosa M.M."/>
            <person name="Elias S.M."/>
            <person name="Hasan A.M."/>
            <person name="Jahan S."/>
            <person name="Shafiuddin M."/>
            <person name="Mahmood N."/>
            <person name="Shommy N.S."/>
        </authorList>
    </citation>
    <scope>NUCLEOTIDE SEQUENCE [LARGE SCALE GENOMIC DNA]</scope>
    <source>
        <strain evidence="3">cv. O-4</strain>
    </source>
</reference>
<dbReference type="AlphaFoldDB" id="A0A1R3HFV2"/>
<proteinExistence type="predicted"/>
<accession>A0A1R3HFV2</accession>
<protein>
    <submittedName>
        <fullName evidence="2">Uncharacterized protein</fullName>
    </submittedName>
</protein>
<gene>
    <name evidence="2" type="ORF">COLO4_29214</name>
</gene>
<name>A0A1R3HFV2_9ROSI</name>
<evidence type="ECO:0000256" key="1">
    <source>
        <dbReference type="SAM" id="MobiDB-lite"/>
    </source>
</evidence>
<feature type="region of interest" description="Disordered" evidence="1">
    <location>
        <begin position="1"/>
        <end position="29"/>
    </location>
</feature>
<comment type="caution">
    <text evidence="2">The sequence shown here is derived from an EMBL/GenBank/DDBJ whole genome shotgun (WGS) entry which is preliminary data.</text>
</comment>
<organism evidence="2 3">
    <name type="scientific">Corchorus olitorius</name>
    <dbReference type="NCBI Taxonomy" id="93759"/>
    <lineage>
        <taxon>Eukaryota</taxon>
        <taxon>Viridiplantae</taxon>
        <taxon>Streptophyta</taxon>
        <taxon>Embryophyta</taxon>
        <taxon>Tracheophyta</taxon>
        <taxon>Spermatophyta</taxon>
        <taxon>Magnoliopsida</taxon>
        <taxon>eudicotyledons</taxon>
        <taxon>Gunneridae</taxon>
        <taxon>Pentapetalae</taxon>
        <taxon>rosids</taxon>
        <taxon>malvids</taxon>
        <taxon>Malvales</taxon>
        <taxon>Malvaceae</taxon>
        <taxon>Grewioideae</taxon>
        <taxon>Apeibeae</taxon>
        <taxon>Corchorus</taxon>
    </lineage>
</organism>
<evidence type="ECO:0000313" key="2">
    <source>
        <dbReference type="EMBL" id="OMO69194.1"/>
    </source>
</evidence>